<comment type="caution">
    <text evidence="1">The sequence shown here is derived from an EMBL/GenBank/DDBJ whole genome shotgun (WGS) entry which is preliminary data.</text>
</comment>
<keyword evidence="1" id="KW-0456">Lyase</keyword>
<evidence type="ECO:0000313" key="2">
    <source>
        <dbReference type="Proteomes" id="UP001141629"/>
    </source>
</evidence>
<name>A0A9X3BYP3_9MYCO</name>
<evidence type="ECO:0000313" key="1">
    <source>
        <dbReference type="EMBL" id="MCV7419273.1"/>
    </source>
</evidence>
<dbReference type="Gene3D" id="3.20.20.60">
    <property type="entry name" value="Phosphoenolpyruvate-binding domains"/>
    <property type="match status" value="1"/>
</dbReference>
<dbReference type="Proteomes" id="UP001141629">
    <property type="component" value="Unassembled WGS sequence"/>
</dbReference>
<reference evidence="1" key="2">
    <citation type="journal article" date="2022" name="BMC Genomics">
        <title>Comparative genome analysis of mycobacteria focusing on tRNA and non-coding RNA.</title>
        <authorList>
            <person name="Behra P.R.K."/>
            <person name="Pettersson B.M.F."/>
            <person name="Ramesh M."/>
            <person name="Das S."/>
            <person name="Dasgupta S."/>
            <person name="Kirsebom L.A."/>
        </authorList>
    </citation>
    <scope>NUCLEOTIDE SEQUENCE</scope>
    <source>
        <strain evidence="1">DSM 44838</strain>
    </source>
</reference>
<accession>A0A9X3BYP3</accession>
<protein>
    <submittedName>
        <fullName evidence="1">Isocitrate lyase/PEP mutase family protein</fullName>
    </submittedName>
</protein>
<proteinExistence type="predicted"/>
<dbReference type="InterPro" id="IPR015813">
    <property type="entry name" value="Pyrv/PenolPyrv_kinase-like_dom"/>
</dbReference>
<dbReference type="CDD" id="cd00377">
    <property type="entry name" value="ICL_PEPM"/>
    <property type="match status" value="1"/>
</dbReference>
<keyword evidence="2" id="KW-1185">Reference proteome</keyword>
<organism evidence="1 2">
    <name type="scientific">Mycobacterium yunnanensis</name>
    <dbReference type="NCBI Taxonomy" id="368477"/>
    <lineage>
        <taxon>Bacteria</taxon>
        <taxon>Bacillati</taxon>
        <taxon>Actinomycetota</taxon>
        <taxon>Actinomycetes</taxon>
        <taxon>Mycobacteriales</taxon>
        <taxon>Mycobacteriaceae</taxon>
        <taxon>Mycobacterium</taxon>
    </lineage>
</organism>
<dbReference type="PANTHER" id="PTHR42905">
    <property type="entry name" value="PHOSPHOENOLPYRUVATE CARBOXYLASE"/>
    <property type="match status" value="1"/>
</dbReference>
<dbReference type="Pfam" id="PF13714">
    <property type="entry name" value="PEP_mutase"/>
    <property type="match status" value="1"/>
</dbReference>
<gene>
    <name evidence="1" type="ORF">H7K45_01850</name>
</gene>
<dbReference type="InterPro" id="IPR040442">
    <property type="entry name" value="Pyrv_kinase-like_dom_sf"/>
</dbReference>
<dbReference type="InterPro" id="IPR039556">
    <property type="entry name" value="ICL/PEPM"/>
</dbReference>
<reference evidence="1" key="1">
    <citation type="submission" date="2020-07" db="EMBL/GenBank/DDBJ databases">
        <authorList>
            <person name="Pettersson B.M.F."/>
            <person name="Behra P.R.K."/>
            <person name="Ramesh M."/>
            <person name="Das S."/>
            <person name="Dasgupta S."/>
            <person name="Kirsebom L.A."/>
        </authorList>
    </citation>
    <scope>NUCLEOTIDE SEQUENCE</scope>
    <source>
        <strain evidence="1">DSM 44838</strain>
    </source>
</reference>
<dbReference type="SUPFAM" id="SSF51621">
    <property type="entry name" value="Phosphoenolpyruvate/pyruvate domain"/>
    <property type="match status" value="1"/>
</dbReference>
<dbReference type="GO" id="GO:0016833">
    <property type="term" value="F:oxo-acid-lyase activity"/>
    <property type="evidence" value="ECO:0007669"/>
    <property type="project" value="UniProtKB-ARBA"/>
</dbReference>
<dbReference type="PANTHER" id="PTHR42905:SF2">
    <property type="entry name" value="PHOSPHOENOLPYRUVATE CARBOXYLASE FAMILY PROTEIN"/>
    <property type="match status" value="1"/>
</dbReference>
<dbReference type="AlphaFoldDB" id="A0A9X3BYP3"/>
<dbReference type="PROSITE" id="PS00161">
    <property type="entry name" value="ISOCITRATE_LYASE"/>
    <property type="match status" value="1"/>
</dbReference>
<dbReference type="InterPro" id="IPR018523">
    <property type="entry name" value="Isocitrate_lyase_ph_CS"/>
</dbReference>
<dbReference type="EMBL" id="JACKVK010000001">
    <property type="protein sequence ID" value="MCV7419273.1"/>
    <property type="molecule type" value="Genomic_DNA"/>
</dbReference>
<sequence>MSSTSAPHADCAAPRASGSAATAALLRELIEGEELVVAPGVYDGISAAVVEHSTSPLAYLTGAGVSASAVGLPDVGLTTMTEMVTQLAAIARVLSKPLIADADTGFGDVTNLYRTVIEYERLGVAGIQIEDQIFPKRCGHLDDKTVVDADEFTAKIRAAADARTDMLVIARTDARAAYGLDEALRRAALYVDAGADVIFVEAPETVDEIARIPREVEAPVLFNLVPRGKTPEVTLSQLQDFGYALVIAPAAGIGGAVRGITAALDALGSGDVSGTGTASPHEFFTMLDLPFWQDLRATYASGDARA</sequence>